<dbReference type="InterPro" id="IPR036047">
    <property type="entry name" value="F-box-like_dom_sf"/>
</dbReference>
<dbReference type="InterPro" id="IPR020472">
    <property type="entry name" value="WD40_PAC1"/>
</dbReference>
<dbReference type="InterPro" id="IPR001810">
    <property type="entry name" value="F-box_dom"/>
</dbReference>
<dbReference type="PANTHER" id="PTHR19855">
    <property type="entry name" value="WD40 REPEAT PROTEIN 12, 37"/>
    <property type="match status" value="1"/>
</dbReference>
<dbReference type="PROSITE" id="PS50181">
    <property type="entry name" value="FBOX"/>
    <property type="match status" value="1"/>
</dbReference>
<dbReference type="PROSITE" id="PS50294">
    <property type="entry name" value="WD_REPEATS_REGION"/>
    <property type="match status" value="1"/>
</dbReference>
<dbReference type="PRINTS" id="PR00320">
    <property type="entry name" value="GPROTEINBRPT"/>
</dbReference>
<gene>
    <name evidence="6" type="ORF">KFK09_000956</name>
</gene>
<dbReference type="InterPro" id="IPR019775">
    <property type="entry name" value="WD40_repeat_CS"/>
</dbReference>
<evidence type="ECO:0000256" key="2">
    <source>
        <dbReference type="ARBA" id="ARBA00022737"/>
    </source>
</evidence>
<dbReference type="SMR" id="A0A8T3CDA3"/>
<dbReference type="PANTHER" id="PTHR19855:SF19">
    <property type="entry name" value="OS04G0619700 PROTEIN"/>
    <property type="match status" value="1"/>
</dbReference>
<organism evidence="6 7">
    <name type="scientific">Dendrobium nobile</name>
    <name type="common">Orchid</name>
    <dbReference type="NCBI Taxonomy" id="94219"/>
    <lineage>
        <taxon>Eukaryota</taxon>
        <taxon>Viridiplantae</taxon>
        <taxon>Streptophyta</taxon>
        <taxon>Embryophyta</taxon>
        <taxon>Tracheophyta</taxon>
        <taxon>Spermatophyta</taxon>
        <taxon>Magnoliopsida</taxon>
        <taxon>Liliopsida</taxon>
        <taxon>Asparagales</taxon>
        <taxon>Orchidaceae</taxon>
        <taxon>Epidendroideae</taxon>
        <taxon>Malaxideae</taxon>
        <taxon>Dendrobiinae</taxon>
        <taxon>Dendrobium</taxon>
    </lineage>
</organism>
<dbReference type="SUPFAM" id="SSF50978">
    <property type="entry name" value="WD40 repeat-like"/>
    <property type="match status" value="1"/>
</dbReference>
<dbReference type="PROSITE" id="PS50082">
    <property type="entry name" value="WD_REPEATS_2"/>
    <property type="match status" value="2"/>
</dbReference>
<dbReference type="SUPFAM" id="SSF81383">
    <property type="entry name" value="F-box domain"/>
    <property type="match status" value="1"/>
</dbReference>
<dbReference type="SMART" id="SM00320">
    <property type="entry name" value="WD40"/>
    <property type="match status" value="7"/>
</dbReference>
<keyword evidence="2" id="KW-0677">Repeat</keyword>
<feature type="domain" description="F-box" evidence="5">
    <location>
        <begin position="106"/>
        <end position="152"/>
    </location>
</feature>
<name>A0A8T3CDA3_DENNO</name>
<dbReference type="AlphaFoldDB" id="A0A8T3CDA3"/>
<dbReference type="InterPro" id="IPR001680">
    <property type="entry name" value="WD40_rpt"/>
</dbReference>
<feature type="repeat" description="WD" evidence="3">
    <location>
        <begin position="200"/>
        <end position="241"/>
    </location>
</feature>
<evidence type="ECO:0000256" key="4">
    <source>
        <dbReference type="SAM" id="MobiDB-lite"/>
    </source>
</evidence>
<evidence type="ECO:0000259" key="5">
    <source>
        <dbReference type="PROSITE" id="PS50181"/>
    </source>
</evidence>
<dbReference type="EMBL" id="JAGYWB010000001">
    <property type="protein sequence ID" value="KAI0531402.1"/>
    <property type="molecule type" value="Genomic_DNA"/>
</dbReference>
<dbReference type="Pfam" id="PF00400">
    <property type="entry name" value="WD40"/>
    <property type="match status" value="4"/>
</dbReference>
<dbReference type="PROSITE" id="PS00678">
    <property type="entry name" value="WD_REPEATS_1"/>
    <property type="match status" value="1"/>
</dbReference>
<dbReference type="Pfam" id="PF12937">
    <property type="entry name" value="F-box-like"/>
    <property type="match status" value="1"/>
</dbReference>
<evidence type="ECO:0000256" key="3">
    <source>
        <dbReference type="PROSITE-ProRule" id="PRU00221"/>
    </source>
</evidence>
<proteinExistence type="predicted"/>
<evidence type="ECO:0000313" key="6">
    <source>
        <dbReference type="EMBL" id="KAI0531402.1"/>
    </source>
</evidence>
<sequence length="589" mass="65358">MFVLQESWPGGAVLDFIEYLSFWFMALQCLESGQISEKNSFDAGSVEEIDSLNPSFCISSSLSKSNKAGNLPKKNNSRFSTAVFAARKAVIASDCRGTGDYLPNGCRSIIDLPPALVSEILHCLDPKDLGVVCCVSTLLQNLASDHHRWKEFYCERWGLPLATAASPGSGLPGEKTWKDLFVERERRSKSFMGRFSIDTLRGHTEAVRAVCLLQSAKLVFTGGYDSVIRIWDMVEGLALAASQPLGCTIRAIAVDAELLVAGGTDAFIQCWKVIEGNPHLFNIAGSTMNQKFELRLWGHHGPITCLGLDSARIYSGSWDMTVRVWDRINFKCIRTLSHGDWVWDLVPRGSTLASSAGRDVYIWDPSNGKLMDAIQNAHVGNTCALARSYLGDLLFTGGENGDINMFELANSNDDSEIKPCATWKPHENSVQSLAFEFPWLVSCSSDGRLALIDVRKLLKSAHSLGSKYSRVNQSSSINLEPPQRMLHGSGNGWFSVAIGADRIICGGEEGTLRLWDFSQALEIEERVHALRRIRLEHRMRRRRVQIEMNSKSGPTDQIPGALKKSQKNVNRNASWHVKRRDQKSRGFGN</sequence>
<reference evidence="6" key="1">
    <citation type="journal article" date="2022" name="Front. Genet.">
        <title>Chromosome-Scale Assembly of the Dendrobium nobile Genome Provides Insights Into the Molecular Mechanism of the Biosynthesis of the Medicinal Active Ingredient of Dendrobium.</title>
        <authorList>
            <person name="Xu Q."/>
            <person name="Niu S.-C."/>
            <person name="Li K.-L."/>
            <person name="Zheng P.-J."/>
            <person name="Zhang X.-J."/>
            <person name="Jia Y."/>
            <person name="Liu Y."/>
            <person name="Niu Y.-X."/>
            <person name="Yu L.-H."/>
            <person name="Chen D.-F."/>
            <person name="Zhang G.-Q."/>
        </authorList>
    </citation>
    <scope>NUCLEOTIDE SEQUENCE</scope>
    <source>
        <tissue evidence="6">Leaf</tissue>
    </source>
</reference>
<evidence type="ECO:0000256" key="1">
    <source>
        <dbReference type="ARBA" id="ARBA00022574"/>
    </source>
</evidence>
<dbReference type="SMART" id="SM00256">
    <property type="entry name" value="FBOX"/>
    <property type="match status" value="1"/>
</dbReference>
<comment type="caution">
    <text evidence="6">The sequence shown here is derived from an EMBL/GenBank/DDBJ whole genome shotgun (WGS) entry which is preliminary data.</text>
</comment>
<dbReference type="Proteomes" id="UP000829196">
    <property type="component" value="Unassembled WGS sequence"/>
</dbReference>
<dbReference type="Gene3D" id="1.20.1280.50">
    <property type="match status" value="1"/>
</dbReference>
<feature type="region of interest" description="Disordered" evidence="4">
    <location>
        <begin position="544"/>
        <end position="589"/>
    </location>
</feature>
<dbReference type="InterPro" id="IPR015943">
    <property type="entry name" value="WD40/YVTN_repeat-like_dom_sf"/>
</dbReference>
<keyword evidence="7" id="KW-1185">Reference proteome</keyword>
<dbReference type="InterPro" id="IPR036322">
    <property type="entry name" value="WD40_repeat_dom_sf"/>
</dbReference>
<accession>A0A8T3CDA3</accession>
<dbReference type="OrthoDB" id="190105at2759"/>
<dbReference type="Gene3D" id="2.130.10.10">
    <property type="entry name" value="YVTN repeat-like/Quinoprotein amine dehydrogenase"/>
    <property type="match status" value="2"/>
</dbReference>
<evidence type="ECO:0000313" key="7">
    <source>
        <dbReference type="Proteomes" id="UP000829196"/>
    </source>
</evidence>
<feature type="repeat" description="WD" evidence="3">
    <location>
        <begin position="296"/>
        <end position="335"/>
    </location>
</feature>
<keyword evidence="1 3" id="KW-0853">WD repeat</keyword>
<protein>
    <recommendedName>
        <fullName evidence="5">F-box domain-containing protein</fullName>
    </recommendedName>
</protein>